<dbReference type="PANTHER" id="PTHR42951">
    <property type="entry name" value="METALLO-BETA-LACTAMASE DOMAIN-CONTAINING"/>
    <property type="match status" value="1"/>
</dbReference>
<dbReference type="RefSeq" id="WP_353548319.1">
    <property type="nucleotide sequence ID" value="NZ_AP029612.1"/>
</dbReference>
<dbReference type="CDD" id="cd07721">
    <property type="entry name" value="yflN-like_MBL-fold"/>
    <property type="match status" value="1"/>
</dbReference>
<dbReference type="PANTHER" id="PTHR42951:SF15">
    <property type="entry name" value="METALLO-BETA-LACTAMASE SUPERFAMILY PROTEIN"/>
    <property type="match status" value="1"/>
</dbReference>
<dbReference type="EMBL" id="AP029612">
    <property type="protein sequence ID" value="BFG70678.1"/>
    <property type="molecule type" value="Genomic_DNA"/>
</dbReference>
<accession>A0AAT9GJ72</accession>
<protein>
    <submittedName>
        <fullName evidence="2">MBL fold metallo-hydrolase</fullName>
    </submittedName>
</protein>
<dbReference type="SMART" id="SM00849">
    <property type="entry name" value="Lactamase_B"/>
    <property type="match status" value="1"/>
</dbReference>
<organism evidence="2">
    <name type="scientific">Sediminibacterium sp. KACHI17</name>
    <dbReference type="NCBI Taxonomy" id="1751071"/>
    <lineage>
        <taxon>Bacteria</taxon>
        <taxon>Pseudomonadati</taxon>
        <taxon>Bacteroidota</taxon>
        <taxon>Chitinophagia</taxon>
        <taxon>Chitinophagales</taxon>
        <taxon>Chitinophagaceae</taxon>
        <taxon>Sediminibacterium</taxon>
    </lineage>
</organism>
<dbReference type="SUPFAM" id="SSF56281">
    <property type="entry name" value="Metallo-hydrolase/oxidoreductase"/>
    <property type="match status" value="1"/>
</dbReference>
<reference evidence="2" key="1">
    <citation type="submission" date="2024-02" db="EMBL/GenBank/DDBJ databases">
        <title>Sediminibacterium planktonica sp. nov. and Sediminibacterium longus sp. nov., isolated from surface lake and river water.</title>
        <authorList>
            <person name="Watanabe K."/>
            <person name="Takemine S."/>
            <person name="Ishii Y."/>
            <person name="Ogata Y."/>
            <person name="Shindo C."/>
            <person name="Suda W."/>
        </authorList>
    </citation>
    <scope>NUCLEOTIDE SEQUENCE</scope>
    <source>
        <strain evidence="2">KACHI17</strain>
    </source>
</reference>
<evidence type="ECO:0000259" key="1">
    <source>
        <dbReference type="SMART" id="SM00849"/>
    </source>
</evidence>
<feature type="domain" description="Metallo-beta-lactamase" evidence="1">
    <location>
        <begin position="19"/>
        <end position="224"/>
    </location>
</feature>
<proteinExistence type="predicted"/>
<dbReference type="Pfam" id="PF00753">
    <property type="entry name" value="Lactamase_B"/>
    <property type="match status" value="1"/>
</dbReference>
<dbReference type="InterPro" id="IPR036866">
    <property type="entry name" value="RibonucZ/Hydroxyglut_hydro"/>
</dbReference>
<dbReference type="InterPro" id="IPR001279">
    <property type="entry name" value="Metallo-B-lactamas"/>
</dbReference>
<dbReference type="InterPro" id="IPR050855">
    <property type="entry name" value="NDM-1-like"/>
</dbReference>
<gene>
    <name evidence="2" type="ORF">KACHI17_15590</name>
</gene>
<name>A0AAT9GJ72_9BACT</name>
<dbReference type="AlphaFoldDB" id="A0AAT9GJ72"/>
<sequence length="242" mass="27091">MIKVHPLPIHFLSNDQQQVIYPTLIQTDVSLTLVDCGYEGQLHLLEEAAALVDVDFANLTGVIITHHDIDHMGGLFELKQKYPHVKVYSSKLEAPYVSGHKKSLRLQQAEDLFDQLPEDHKPWAIAFQQQLADMKCVAVDAGFEENGALPFLKDVNSIHTPGHMPGHISLYIPFLKILIAADALVIEQDRLEIANPQFTMDLAAAVASIKKLATLEIDMLICYHGGVMKENIRQNMIQITNH</sequence>
<dbReference type="Gene3D" id="3.60.15.10">
    <property type="entry name" value="Ribonuclease Z/Hydroxyacylglutathione hydrolase-like"/>
    <property type="match status" value="1"/>
</dbReference>
<evidence type="ECO:0000313" key="2">
    <source>
        <dbReference type="EMBL" id="BFG70678.1"/>
    </source>
</evidence>